<sequence length="57" mass="6336">MLASIDDREGAVVREVLSMLDDPGDIEDITRLLQQSQQLSAREQQLKADLRELGVIG</sequence>
<dbReference type="AlphaFoldDB" id="A0A2J8AEX2"/>
<evidence type="ECO:0000313" key="2">
    <source>
        <dbReference type="Proteomes" id="UP000236333"/>
    </source>
</evidence>
<name>A0A2J8AEX2_9CHLO</name>
<gene>
    <name evidence="1" type="ORF">TSOC_002119</name>
</gene>
<dbReference type="Proteomes" id="UP000236333">
    <property type="component" value="Unassembled WGS sequence"/>
</dbReference>
<organism evidence="1 2">
    <name type="scientific">Tetrabaena socialis</name>
    <dbReference type="NCBI Taxonomy" id="47790"/>
    <lineage>
        <taxon>Eukaryota</taxon>
        <taxon>Viridiplantae</taxon>
        <taxon>Chlorophyta</taxon>
        <taxon>core chlorophytes</taxon>
        <taxon>Chlorophyceae</taxon>
        <taxon>CS clade</taxon>
        <taxon>Chlamydomonadales</taxon>
        <taxon>Tetrabaenaceae</taxon>
        <taxon>Tetrabaena</taxon>
    </lineage>
</organism>
<accession>A0A2J8AEX2</accession>
<protein>
    <submittedName>
        <fullName evidence="1">Uncharacterized protein</fullName>
    </submittedName>
</protein>
<proteinExistence type="predicted"/>
<keyword evidence="2" id="KW-1185">Reference proteome</keyword>
<dbReference type="EMBL" id="PGGS01000039">
    <property type="protein sequence ID" value="PNH11067.1"/>
    <property type="molecule type" value="Genomic_DNA"/>
</dbReference>
<evidence type="ECO:0000313" key="1">
    <source>
        <dbReference type="EMBL" id="PNH11067.1"/>
    </source>
</evidence>
<reference evidence="1 2" key="1">
    <citation type="journal article" date="2017" name="Mol. Biol. Evol.">
        <title>The 4-celled Tetrabaena socialis nuclear genome reveals the essential components for genetic control of cell number at the origin of multicellularity in the volvocine lineage.</title>
        <authorList>
            <person name="Featherston J."/>
            <person name="Arakaki Y."/>
            <person name="Hanschen E.R."/>
            <person name="Ferris P.J."/>
            <person name="Michod R.E."/>
            <person name="Olson B.J.S.C."/>
            <person name="Nozaki H."/>
            <person name="Durand P.M."/>
        </authorList>
    </citation>
    <scope>NUCLEOTIDE SEQUENCE [LARGE SCALE GENOMIC DNA]</scope>
    <source>
        <strain evidence="1 2">NIES-571</strain>
    </source>
</reference>
<comment type="caution">
    <text evidence="1">The sequence shown here is derived from an EMBL/GenBank/DDBJ whole genome shotgun (WGS) entry which is preliminary data.</text>
</comment>